<proteinExistence type="inferred from homology"/>
<dbReference type="GO" id="GO:0008270">
    <property type="term" value="F:zinc ion binding"/>
    <property type="evidence" value="ECO:0007669"/>
    <property type="project" value="InterPro"/>
</dbReference>
<dbReference type="InterPro" id="IPR036291">
    <property type="entry name" value="NAD(P)-bd_dom_sf"/>
</dbReference>
<dbReference type="InterPro" id="IPR014182">
    <property type="entry name" value="ADH_Zn_typ-1"/>
</dbReference>
<dbReference type="NCBIfam" id="TIGR02817">
    <property type="entry name" value="adh_fam_1"/>
    <property type="match status" value="1"/>
</dbReference>
<dbReference type="SUPFAM" id="SSF51735">
    <property type="entry name" value="NAD(P)-binding Rossmann-fold domains"/>
    <property type="match status" value="1"/>
</dbReference>
<dbReference type="Pfam" id="PF00107">
    <property type="entry name" value="ADH_zinc_N"/>
    <property type="match status" value="1"/>
</dbReference>
<evidence type="ECO:0000256" key="5">
    <source>
        <dbReference type="ARBA" id="ARBA00022857"/>
    </source>
</evidence>
<accession>A0A8J2VM44</accession>
<evidence type="ECO:0000256" key="6">
    <source>
        <dbReference type="ARBA" id="ARBA00022884"/>
    </source>
</evidence>
<dbReference type="RefSeq" id="WP_188408913.1">
    <property type="nucleotide sequence ID" value="NZ_BMCP01000001.1"/>
</dbReference>
<reference evidence="10" key="1">
    <citation type="journal article" date="2014" name="Int. J. Syst. Evol. Microbiol.">
        <title>Complete genome sequence of Corynebacterium casei LMG S-19264T (=DSM 44701T), isolated from a smear-ripened cheese.</title>
        <authorList>
            <consortium name="US DOE Joint Genome Institute (JGI-PGF)"/>
            <person name="Walter F."/>
            <person name="Albersmeier A."/>
            <person name="Kalinowski J."/>
            <person name="Ruckert C."/>
        </authorList>
    </citation>
    <scope>NUCLEOTIDE SEQUENCE</scope>
    <source>
        <strain evidence="10">CCM 7684</strain>
    </source>
</reference>
<evidence type="ECO:0000256" key="1">
    <source>
        <dbReference type="ARBA" id="ARBA00004496"/>
    </source>
</evidence>
<dbReference type="Gene3D" id="3.90.180.10">
    <property type="entry name" value="Medium-chain alcohol dehydrogenases, catalytic domain"/>
    <property type="match status" value="1"/>
</dbReference>
<dbReference type="Proteomes" id="UP000602745">
    <property type="component" value="Unassembled WGS sequence"/>
</dbReference>
<gene>
    <name evidence="10" type="ORF">GCM10007276_13700</name>
</gene>
<dbReference type="AlphaFoldDB" id="A0A8J2VM44"/>
<evidence type="ECO:0000313" key="10">
    <source>
        <dbReference type="EMBL" id="GGE37538.1"/>
    </source>
</evidence>
<keyword evidence="8" id="KW-0479">Metal-binding</keyword>
<dbReference type="InterPro" id="IPR051603">
    <property type="entry name" value="Zinc-ADH_QOR/CCCR"/>
</dbReference>
<keyword evidence="6" id="KW-0694">RNA-binding</keyword>
<dbReference type="SUPFAM" id="SSF50129">
    <property type="entry name" value="GroES-like"/>
    <property type="match status" value="1"/>
</dbReference>
<comment type="caution">
    <text evidence="10">The sequence shown here is derived from an EMBL/GenBank/DDBJ whole genome shotgun (WGS) entry which is preliminary data.</text>
</comment>
<dbReference type="InterPro" id="IPR011032">
    <property type="entry name" value="GroES-like_sf"/>
</dbReference>
<evidence type="ECO:0000256" key="3">
    <source>
        <dbReference type="ARBA" id="ARBA00011881"/>
    </source>
</evidence>
<reference evidence="10" key="2">
    <citation type="submission" date="2020-09" db="EMBL/GenBank/DDBJ databases">
        <authorList>
            <person name="Sun Q."/>
            <person name="Sedlacek I."/>
        </authorList>
    </citation>
    <scope>NUCLEOTIDE SEQUENCE</scope>
    <source>
        <strain evidence="10">CCM 7684</strain>
    </source>
</reference>
<dbReference type="PANTHER" id="PTHR44154:SF1">
    <property type="entry name" value="QUINONE OXIDOREDUCTASE"/>
    <property type="match status" value="1"/>
</dbReference>
<evidence type="ECO:0000256" key="4">
    <source>
        <dbReference type="ARBA" id="ARBA00022490"/>
    </source>
</evidence>
<dbReference type="InterPro" id="IPR013154">
    <property type="entry name" value="ADH-like_N"/>
</dbReference>
<protein>
    <recommendedName>
        <fullName evidence="8">Zinc-type alcohol dehydrogenase-like protein</fullName>
    </recommendedName>
</protein>
<dbReference type="SMART" id="SM00829">
    <property type="entry name" value="PKS_ER"/>
    <property type="match status" value="1"/>
</dbReference>
<keyword evidence="5" id="KW-0521">NADP</keyword>
<evidence type="ECO:0000256" key="2">
    <source>
        <dbReference type="ARBA" id="ARBA00010371"/>
    </source>
</evidence>
<keyword evidence="11" id="KW-1185">Reference proteome</keyword>
<evidence type="ECO:0000259" key="9">
    <source>
        <dbReference type="SMART" id="SM00829"/>
    </source>
</evidence>
<keyword evidence="7" id="KW-0007">Acetylation</keyword>
<comment type="similarity">
    <text evidence="2 8">Belongs to the zinc-containing alcohol dehydrogenase family. Quinone oxidoreductase subfamily.</text>
</comment>
<keyword evidence="4" id="KW-0963">Cytoplasm</keyword>
<evidence type="ECO:0000313" key="11">
    <source>
        <dbReference type="Proteomes" id="UP000602745"/>
    </source>
</evidence>
<dbReference type="GO" id="GO:0005737">
    <property type="term" value="C:cytoplasm"/>
    <property type="evidence" value="ECO:0007669"/>
    <property type="project" value="UniProtKB-SubCell"/>
</dbReference>
<sequence length="338" mass="35966">MKAIASTSNQPISHAEALSDVTLPAPAAPEGHDLLVRVQAVSVNPVDTKVRKRAPGTPEAPKVLGYDAAGVVEAVGPEVTLFSPGDEVFYAGDISRPGTNSELHLVDERIVGIKPKTLDFAEAAALPLVSITAWEMLFDRFRITPGGGSGESILIMAGAGGVGSIATQLARRLTRLTVITTASRPETAAFARKMGAHHVIDHSKPMAEQIKSLGVTAPRYIFSITGTAVHFDAYIDIIAPQGLIGVIDDPEDVIDVRKLKSKAAGFLWELMFTRPVQKTADMIEQHRLLMEVSSLVDAGLLVTTLTERVKGINAANLRAVHQKIESGSSIGKTVLEGF</sequence>
<dbReference type="GO" id="GO:0003723">
    <property type="term" value="F:RNA binding"/>
    <property type="evidence" value="ECO:0007669"/>
    <property type="project" value="UniProtKB-KW"/>
</dbReference>
<name>A0A8J2VM44_9RHOB</name>
<organism evidence="10 11">
    <name type="scientific">Agaricicola taiwanensis</name>
    <dbReference type="NCBI Taxonomy" id="591372"/>
    <lineage>
        <taxon>Bacteria</taxon>
        <taxon>Pseudomonadati</taxon>
        <taxon>Pseudomonadota</taxon>
        <taxon>Alphaproteobacteria</taxon>
        <taxon>Rhodobacterales</taxon>
        <taxon>Paracoccaceae</taxon>
        <taxon>Agaricicola</taxon>
    </lineage>
</organism>
<dbReference type="EMBL" id="BMCP01000001">
    <property type="protein sequence ID" value="GGE37538.1"/>
    <property type="molecule type" value="Genomic_DNA"/>
</dbReference>
<dbReference type="Pfam" id="PF08240">
    <property type="entry name" value="ADH_N"/>
    <property type="match status" value="1"/>
</dbReference>
<dbReference type="CDD" id="cd08252">
    <property type="entry name" value="AL_MDR"/>
    <property type="match status" value="1"/>
</dbReference>
<comment type="subcellular location">
    <subcellularLocation>
        <location evidence="1">Cytoplasm</location>
    </subcellularLocation>
</comment>
<evidence type="ECO:0000256" key="8">
    <source>
        <dbReference type="RuleBase" id="RU364000"/>
    </source>
</evidence>
<feature type="domain" description="Enoyl reductase (ER)" evidence="9">
    <location>
        <begin position="16"/>
        <end position="335"/>
    </location>
</feature>
<dbReference type="GO" id="GO:0016491">
    <property type="term" value="F:oxidoreductase activity"/>
    <property type="evidence" value="ECO:0007669"/>
    <property type="project" value="UniProtKB-KW"/>
</dbReference>
<evidence type="ECO:0000256" key="7">
    <source>
        <dbReference type="ARBA" id="ARBA00022990"/>
    </source>
</evidence>
<keyword evidence="8" id="KW-0862">Zinc</keyword>
<dbReference type="InterPro" id="IPR020843">
    <property type="entry name" value="ER"/>
</dbReference>
<dbReference type="PANTHER" id="PTHR44154">
    <property type="entry name" value="QUINONE OXIDOREDUCTASE"/>
    <property type="match status" value="1"/>
</dbReference>
<dbReference type="InterPro" id="IPR002364">
    <property type="entry name" value="Quin_OxRdtase/zeta-crystal_CS"/>
</dbReference>
<keyword evidence="8" id="KW-0560">Oxidoreductase</keyword>
<dbReference type="PROSITE" id="PS01162">
    <property type="entry name" value="QOR_ZETA_CRYSTAL"/>
    <property type="match status" value="1"/>
</dbReference>
<dbReference type="Gene3D" id="3.40.50.720">
    <property type="entry name" value="NAD(P)-binding Rossmann-like Domain"/>
    <property type="match status" value="1"/>
</dbReference>
<dbReference type="InterPro" id="IPR013149">
    <property type="entry name" value="ADH-like_C"/>
</dbReference>
<comment type="subunit">
    <text evidence="3">Homotetramer.</text>
</comment>